<dbReference type="GO" id="GO:0071035">
    <property type="term" value="P:nuclear polyadenylation-dependent rRNA catabolic process"/>
    <property type="evidence" value="ECO:0007669"/>
    <property type="project" value="TreeGrafter"/>
</dbReference>
<dbReference type="GO" id="GO:0000166">
    <property type="term" value="F:nucleotide binding"/>
    <property type="evidence" value="ECO:0007669"/>
    <property type="project" value="InterPro"/>
</dbReference>
<feature type="compositionally biased region" description="Basic residues" evidence="3">
    <location>
        <begin position="533"/>
        <end position="543"/>
    </location>
</feature>
<feature type="region of interest" description="Disordered" evidence="3">
    <location>
        <begin position="94"/>
        <end position="161"/>
    </location>
</feature>
<keyword evidence="6" id="KW-1185">Reference proteome</keyword>
<protein>
    <recommendedName>
        <fullName evidence="4">HRDC domain-containing protein</fullName>
    </recommendedName>
</protein>
<dbReference type="GO" id="GO:0071038">
    <property type="term" value="P:TRAMP-dependent tRNA surveillance pathway"/>
    <property type="evidence" value="ECO:0007669"/>
    <property type="project" value="TreeGrafter"/>
</dbReference>
<gene>
    <name evidence="5" type="ORF">WA026_001636</name>
</gene>
<comment type="caution">
    <text evidence="5">The sequence shown here is derived from an EMBL/GenBank/DDBJ whole genome shotgun (WGS) entry which is preliminary data.</text>
</comment>
<feature type="compositionally biased region" description="Polar residues" evidence="3">
    <location>
        <begin position="578"/>
        <end position="592"/>
    </location>
</feature>
<reference evidence="5 6" key="1">
    <citation type="submission" date="2023-03" db="EMBL/GenBank/DDBJ databases">
        <title>Genome insight into feeding habits of ladybird beetles.</title>
        <authorList>
            <person name="Li H.-S."/>
            <person name="Huang Y.-H."/>
            <person name="Pang H."/>
        </authorList>
    </citation>
    <scope>NUCLEOTIDE SEQUENCE [LARGE SCALE GENOMIC DNA]</scope>
    <source>
        <strain evidence="5">SYSU_2023b</strain>
        <tissue evidence="5">Whole body</tissue>
    </source>
</reference>
<dbReference type="InterPro" id="IPR045092">
    <property type="entry name" value="Rrp6-like"/>
</dbReference>
<evidence type="ECO:0000259" key="4">
    <source>
        <dbReference type="PROSITE" id="PS50967"/>
    </source>
</evidence>
<keyword evidence="2" id="KW-0539">Nucleus</keyword>
<dbReference type="GO" id="GO:0071037">
    <property type="term" value="P:nuclear polyadenylation-dependent snRNA catabolic process"/>
    <property type="evidence" value="ECO:0007669"/>
    <property type="project" value="TreeGrafter"/>
</dbReference>
<evidence type="ECO:0000313" key="6">
    <source>
        <dbReference type="Proteomes" id="UP001431783"/>
    </source>
</evidence>
<dbReference type="PANTHER" id="PTHR12124">
    <property type="entry name" value="POLYMYOSITIS/SCLERODERMA AUTOANTIGEN-RELATED"/>
    <property type="match status" value="1"/>
</dbReference>
<dbReference type="Pfam" id="PF00536">
    <property type="entry name" value="SAM_1"/>
    <property type="match status" value="1"/>
</dbReference>
<dbReference type="SMART" id="SM00454">
    <property type="entry name" value="SAM"/>
    <property type="match status" value="1"/>
</dbReference>
<dbReference type="InterPro" id="IPR044876">
    <property type="entry name" value="HRDC_dom_sf"/>
</dbReference>
<feature type="domain" description="HRDC" evidence="4">
    <location>
        <begin position="397"/>
        <end position="475"/>
    </location>
</feature>
<dbReference type="GO" id="GO:0071040">
    <property type="term" value="P:nuclear polyadenylation-dependent antisense transcript catabolic process"/>
    <property type="evidence" value="ECO:0007669"/>
    <property type="project" value="TreeGrafter"/>
</dbReference>
<feature type="region of interest" description="Disordered" evidence="3">
    <location>
        <begin position="494"/>
        <end position="592"/>
    </location>
</feature>
<feature type="compositionally biased region" description="Basic and acidic residues" evidence="3">
    <location>
        <begin position="106"/>
        <end position="115"/>
    </location>
</feature>
<dbReference type="GO" id="GO:0071051">
    <property type="term" value="P:poly(A)-dependent snoRNA 3'-end processing"/>
    <property type="evidence" value="ECO:0007669"/>
    <property type="project" value="TreeGrafter"/>
</dbReference>
<evidence type="ECO:0000256" key="3">
    <source>
        <dbReference type="SAM" id="MobiDB-lite"/>
    </source>
</evidence>
<comment type="subcellular location">
    <subcellularLocation>
        <location evidence="1">Nucleus</location>
    </subcellularLocation>
</comment>
<dbReference type="Gene3D" id="1.10.150.50">
    <property type="entry name" value="Transcription Factor, Ets-1"/>
    <property type="match status" value="1"/>
</dbReference>
<feature type="compositionally biased region" description="Basic and acidic residues" evidence="3">
    <location>
        <begin position="124"/>
        <end position="161"/>
    </location>
</feature>
<name>A0AAW1USE4_9CUCU</name>
<dbReference type="InterPro" id="IPR012337">
    <property type="entry name" value="RNaseH-like_sf"/>
</dbReference>
<dbReference type="PANTHER" id="PTHR12124:SF47">
    <property type="entry name" value="EXOSOME COMPONENT 10"/>
    <property type="match status" value="1"/>
</dbReference>
<dbReference type="Proteomes" id="UP001431783">
    <property type="component" value="Unassembled WGS sequence"/>
</dbReference>
<dbReference type="InterPro" id="IPR036397">
    <property type="entry name" value="RNaseH_sf"/>
</dbReference>
<dbReference type="GO" id="GO:0000175">
    <property type="term" value="F:3'-5'-RNA exonuclease activity"/>
    <property type="evidence" value="ECO:0007669"/>
    <property type="project" value="InterPro"/>
</dbReference>
<dbReference type="Pfam" id="PF01612">
    <property type="entry name" value="DNA_pol_A_exo1"/>
    <property type="match status" value="1"/>
</dbReference>
<dbReference type="Pfam" id="PF00570">
    <property type="entry name" value="HRDC"/>
    <property type="match status" value="1"/>
</dbReference>
<dbReference type="GO" id="GO:0071044">
    <property type="term" value="P:histone mRNA catabolic process"/>
    <property type="evidence" value="ECO:0007669"/>
    <property type="project" value="TreeGrafter"/>
</dbReference>
<dbReference type="InterPro" id="IPR001660">
    <property type="entry name" value="SAM"/>
</dbReference>
<dbReference type="GO" id="GO:0003727">
    <property type="term" value="F:single-stranded RNA binding"/>
    <property type="evidence" value="ECO:0007669"/>
    <property type="project" value="TreeGrafter"/>
</dbReference>
<evidence type="ECO:0000256" key="2">
    <source>
        <dbReference type="ARBA" id="ARBA00023242"/>
    </source>
</evidence>
<accession>A0AAW1USE4</accession>
<dbReference type="Gene3D" id="1.10.150.80">
    <property type="entry name" value="HRDC domain"/>
    <property type="match status" value="1"/>
</dbReference>
<dbReference type="GO" id="GO:0071039">
    <property type="term" value="P:nuclear polyadenylation-dependent CUT catabolic process"/>
    <property type="evidence" value="ECO:0007669"/>
    <property type="project" value="TreeGrafter"/>
</dbReference>
<dbReference type="Gene3D" id="3.30.420.10">
    <property type="entry name" value="Ribonuclease H-like superfamily/Ribonuclease H"/>
    <property type="match status" value="1"/>
</dbReference>
<dbReference type="EMBL" id="JARQZJ010000091">
    <property type="protein sequence ID" value="KAK9883458.1"/>
    <property type="molecule type" value="Genomic_DNA"/>
</dbReference>
<dbReference type="SUPFAM" id="SSF53098">
    <property type="entry name" value="Ribonuclease H-like"/>
    <property type="match status" value="1"/>
</dbReference>
<evidence type="ECO:0000256" key="1">
    <source>
        <dbReference type="ARBA" id="ARBA00004123"/>
    </source>
</evidence>
<dbReference type="SMART" id="SM00474">
    <property type="entry name" value="35EXOc"/>
    <property type="match status" value="1"/>
</dbReference>
<dbReference type="PROSITE" id="PS50967">
    <property type="entry name" value="HRDC"/>
    <property type="match status" value="1"/>
</dbReference>
<dbReference type="InterPro" id="IPR002562">
    <property type="entry name" value="3'-5'_exonuclease_dom"/>
</dbReference>
<dbReference type="InterPro" id="IPR002121">
    <property type="entry name" value="HRDC_dom"/>
</dbReference>
<organism evidence="5 6">
    <name type="scientific">Henosepilachna vigintioctopunctata</name>
    <dbReference type="NCBI Taxonomy" id="420089"/>
    <lineage>
        <taxon>Eukaryota</taxon>
        <taxon>Metazoa</taxon>
        <taxon>Ecdysozoa</taxon>
        <taxon>Arthropoda</taxon>
        <taxon>Hexapoda</taxon>
        <taxon>Insecta</taxon>
        <taxon>Pterygota</taxon>
        <taxon>Neoptera</taxon>
        <taxon>Endopterygota</taxon>
        <taxon>Coleoptera</taxon>
        <taxon>Polyphaga</taxon>
        <taxon>Cucujiformia</taxon>
        <taxon>Coccinelloidea</taxon>
        <taxon>Coccinellidae</taxon>
        <taxon>Epilachninae</taxon>
        <taxon>Epilachnini</taxon>
        <taxon>Henosepilachna</taxon>
    </lineage>
</organism>
<dbReference type="GO" id="GO:0071036">
    <property type="term" value="P:nuclear polyadenylation-dependent snoRNA catabolic process"/>
    <property type="evidence" value="ECO:0007669"/>
    <property type="project" value="TreeGrafter"/>
</dbReference>
<sequence>MADDELELNALNENETELFEEMENIMEGEGGDEDTDDLEHFLNEHKLSEHLSLFRDQQIDFETLMILTETDLKSLGLPLGPFRKLIIALQKKKMENEGTEDGGNESESKAAKEESDMPALADEGSFRVIDESGDDSDAHSVKSDHEGVKKKDDSKAVEPDKDHPYRYDLLNFQLADEFKEKVELEEPLTVEAKTVTIISDSRRLKTAIKELRKEKAIAVEAKCVDTYEKTLALMQISTKTKDYLLYFSKMRECLLLMTDIFVNPNIVKVFYDAKHEVKNLQKHFNLFTINAYCVRSAVKELKYEASSLYSLINKYVSYFKPTDMECAQFPLRHEVKINLRKETNYLLHLYYKTRNEALEAGSFDSLVAMGMRVCSYLHTPIGERKPENIFSEYDKFNDAQKLAAEELSKWRETLAKDKNVEVSSIMTVKDMKELCLSLPIKKEELLQLVDTRIVHVYFLKLLAILKAARKKYFTDPKDESKLALKEIVLTTKSNVGGRPPLKASPKPAGGVVKPDLKRKSGDNFARPGPGSAKKPRFNNRSRKNFNPPKRNSFENKTNKSPKISPFRSTGYRGGYQGKSPNAGKNYQHNSKYANPQNVWTNTQHQNVGNNYGPGFKYY</sequence>
<proteinExistence type="predicted"/>
<dbReference type="SUPFAM" id="SSF47769">
    <property type="entry name" value="SAM/Pointed domain"/>
    <property type="match status" value="1"/>
</dbReference>
<dbReference type="AlphaFoldDB" id="A0AAW1USE4"/>
<dbReference type="InterPro" id="IPR013761">
    <property type="entry name" value="SAM/pointed_sf"/>
</dbReference>
<dbReference type="GO" id="GO:0000176">
    <property type="term" value="C:nuclear exosome (RNase complex)"/>
    <property type="evidence" value="ECO:0007669"/>
    <property type="project" value="TreeGrafter"/>
</dbReference>
<dbReference type="GO" id="GO:0005730">
    <property type="term" value="C:nucleolus"/>
    <property type="evidence" value="ECO:0007669"/>
    <property type="project" value="TreeGrafter"/>
</dbReference>
<evidence type="ECO:0000313" key="5">
    <source>
        <dbReference type="EMBL" id="KAK9883458.1"/>
    </source>
</evidence>
<dbReference type="InterPro" id="IPR010997">
    <property type="entry name" value="HRDC-like_sf"/>
</dbReference>
<dbReference type="SUPFAM" id="SSF47819">
    <property type="entry name" value="HRDC-like"/>
    <property type="match status" value="1"/>
</dbReference>
<dbReference type="GO" id="GO:0000467">
    <property type="term" value="P:exonucleolytic trimming to generate mature 3'-end of 5.8S rRNA from tricistronic rRNA transcript (SSU-rRNA, 5.8S rRNA, LSU-rRNA)"/>
    <property type="evidence" value="ECO:0007669"/>
    <property type="project" value="InterPro"/>
</dbReference>
<dbReference type="SMART" id="SM00341">
    <property type="entry name" value="HRDC"/>
    <property type="match status" value="1"/>
</dbReference>